<evidence type="ECO:0000259" key="2">
    <source>
        <dbReference type="Pfam" id="PF10756"/>
    </source>
</evidence>
<evidence type="ECO:0000256" key="1">
    <source>
        <dbReference type="SAM" id="Phobius"/>
    </source>
</evidence>
<feature type="transmembrane region" description="Helical" evidence="1">
    <location>
        <begin position="47"/>
        <end position="65"/>
    </location>
</feature>
<dbReference type="InterPro" id="IPR019692">
    <property type="entry name" value="CFP-6_PH"/>
</dbReference>
<dbReference type="Proteomes" id="UP000592181">
    <property type="component" value="Unassembled WGS sequence"/>
</dbReference>
<protein>
    <recommendedName>
        <fullName evidence="2">Low molecular weight protein antigen 6 PH domain-containing protein</fullName>
    </recommendedName>
</protein>
<accession>A0A852X5U0</accession>
<sequence>MPAVTAADVPTHVFRPRRGRVVPVIVGVVVLVAAIVLAVLLPEKYQLVDRVMITAMGAAIAGLMSRYATIRAEPRGEGLWVRNIGPGRLVPWPEIEAVRFSGGMPWPRLDLADGDDLAVMAIQRADGTDAVLEAERLADLIAQPPA</sequence>
<organism evidence="3 4">
    <name type="scientific">Janibacter alkaliphilus</name>
    <dbReference type="NCBI Taxonomy" id="1069963"/>
    <lineage>
        <taxon>Bacteria</taxon>
        <taxon>Bacillati</taxon>
        <taxon>Actinomycetota</taxon>
        <taxon>Actinomycetes</taxon>
        <taxon>Micrococcales</taxon>
        <taxon>Intrasporangiaceae</taxon>
        <taxon>Janibacter</taxon>
    </lineage>
</organism>
<keyword evidence="1" id="KW-0472">Membrane</keyword>
<keyword evidence="1" id="KW-1133">Transmembrane helix</keyword>
<evidence type="ECO:0000313" key="3">
    <source>
        <dbReference type="EMBL" id="NYG38269.1"/>
    </source>
</evidence>
<gene>
    <name evidence="3" type="ORF">BJY28_002738</name>
</gene>
<feature type="domain" description="Low molecular weight protein antigen 6 PH" evidence="2">
    <location>
        <begin position="76"/>
        <end position="134"/>
    </location>
</feature>
<keyword evidence="1" id="KW-0812">Transmembrane</keyword>
<comment type="caution">
    <text evidence="3">The sequence shown here is derived from an EMBL/GenBank/DDBJ whole genome shotgun (WGS) entry which is preliminary data.</text>
</comment>
<name>A0A852X5U0_9MICO</name>
<reference evidence="3 4" key="1">
    <citation type="submission" date="2020-07" db="EMBL/GenBank/DDBJ databases">
        <title>Sequencing the genomes of 1000 actinobacteria strains.</title>
        <authorList>
            <person name="Klenk H.-P."/>
        </authorList>
    </citation>
    <scope>NUCLEOTIDE SEQUENCE [LARGE SCALE GENOMIC DNA]</scope>
    <source>
        <strain evidence="3 4">DSM 24723</strain>
    </source>
</reference>
<proteinExistence type="predicted"/>
<dbReference type="Pfam" id="PF10756">
    <property type="entry name" value="bPH_6"/>
    <property type="match status" value="1"/>
</dbReference>
<feature type="transmembrane region" description="Helical" evidence="1">
    <location>
        <begin position="21"/>
        <end position="41"/>
    </location>
</feature>
<dbReference type="AlphaFoldDB" id="A0A852X5U0"/>
<evidence type="ECO:0000313" key="4">
    <source>
        <dbReference type="Proteomes" id="UP000592181"/>
    </source>
</evidence>
<keyword evidence="4" id="KW-1185">Reference proteome</keyword>
<dbReference type="EMBL" id="JACBZX010000001">
    <property type="protein sequence ID" value="NYG38269.1"/>
    <property type="molecule type" value="Genomic_DNA"/>
</dbReference>